<keyword evidence="11" id="KW-0931">ER-Golgi transport</keyword>
<keyword evidence="6 11" id="KW-0256">Endoplasmic reticulum</keyword>
<evidence type="ECO:0000256" key="1">
    <source>
        <dbReference type="ARBA" id="ARBA00004477"/>
    </source>
</evidence>
<feature type="coiled-coil region" evidence="12">
    <location>
        <begin position="157"/>
        <end position="226"/>
    </location>
</feature>
<keyword evidence="5" id="KW-0053">Apoptosis</keyword>
<keyword evidence="13" id="KW-0675">Receptor</keyword>
<evidence type="ECO:0000256" key="6">
    <source>
        <dbReference type="ARBA" id="ARBA00022824"/>
    </source>
</evidence>
<dbReference type="PANTHER" id="PTHR12701:SF44">
    <property type="entry name" value="ENDOPLASMIC RETICULUM TRANSMEMBRANE PROTEIN"/>
    <property type="match status" value="1"/>
</dbReference>
<dbReference type="FunFam" id="1.20.5.110:FF:000011">
    <property type="entry name" value="B-cell receptor-associated protein 29"/>
    <property type="match status" value="1"/>
</dbReference>
<keyword evidence="4 11" id="KW-0812">Transmembrane</keyword>
<evidence type="ECO:0000256" key="9">
    <source>
        <dbReference type="ARBA" id="ARBA00023054"/>
    </source>
</evidence>
<evidence type="ECO:0000256" key="3">
    <source>
        <dbReference type="ARBA" id="ARBA00022448"/>
    </source>
</evidence>
<organism evidence="13 14">
    <name type="scientific">Prunus dulcis</name>
    <name type="common">Almond</name>
    <name type="synonym">Amygdalus dulcis</name>
    <dbReference type="NCBI Taxonomy" id="3755"/>
    <lineage>
        <taxon>Eukaryota</taxon>
        <taxon>Viridiplantae</taxon>
        <taxon>Streptophyta</taxon>
        <taxon>Embryophyta</taxon>
        <taxon>Tracheophyta</taxon>
        <taxon>Spermatophyta</taxon>
        <taxon>Magnoliopsida</taxon>
        <taxon>eudicotyledons</taxon>
        <taxon>Gunneridae</taxon>
        <taxon>Pentapetalae</taxon>
        <taxon>rosids</taxon>
        <taxon>fabids</taxon>
        <taxon>Rosales</taxon>
        <taxon>Rosaceae</taxon>
        <taxon>Amygdaloideae</taxon>
        <taxon>Amygdaleae</taxon>
        <taxon>Prunus</taxon>
    </lineage>
</organism>
<sequence>MVQLLLILGQGLVYLLYALIFSEMVLIMTLLFDAPMTKMAILELDSLKLNQGKGLLIVKIVTGTLFLVLMANFYSVLRITMKNRTNEGGGLNPTEEVLKSMNILQISLIGIVLFLVLMIDSLHHYIRGLPSLVMAMEAAKTQNQSFRKEKTESVQKLNTMVQEKDTLRTKLKYLESECESEANEANKARAEAEALRQESEEFLKEYDRLLADNQNFRNQSKLVEQRFTKQSISHPNDKKNL</sequence>
<comment type="function">
    <text evidence="11">May play a role in anterograde transport of membrane proteins from the endoplasmic reticulum to the Golgi.</text>
</comment>
<dbReference type="GO" id="GO:0005789">
    <property type="term" value="C:endoplasmic reticulum membrane"/>
    <property type="evidence" value="ECO:0007669"/>
    <property type="project" value="UniProtKB-SubCell"/>
</dbReference>
<comment type="subcellular location">
    <subcellularLocation>
        <location evidence="1 11">Endoplasmic reticulum membrane</location>
        <topology evidence="1 11">Multi-pass membrane protein</topology>
    </subcellularLocation>
</comment>
<feature type="transmembrane region" description="Helical" evidence="11">
    <location>
        <begin position="97"/>
        <end position="119"/>
    </location>
</feature>
<dbReference type="OMA" id="SLHHYIR"/>
<evidence type="ECO:0000256" key="10">
    <source>
        <dbReference type="ARBA" id="ARBA00023136"/>
    </source>
</evidence>
<evidence type="ECO:0000256" key="4">
    <source>
        <dbReference type="ARBA" id="ARBA00022692"/>
    </source>
</evidence>
<comment type="similarity">
    <text evidence="2 11">Belongs to the BCAP29/BCAP31 family.</text>
</comment>
<proteinExistence type="inferred from homology"/>
<evidence type="ECO:0000256" key="7">
    <source>
        <dbReference type="ARBA" id="ARBA00022927"/>
    </source>
</evidence>
<dbReference type="Proteomes" id="UP000327085">
    <property type="component" value="Chromosome 3"/>
</dbReference>
<evidence type="ECO:0000313" key="14">
    <source>
        <dbReference type="Proteomes" id="UP000327085"/>
    </source>
</evidence>
<keyword evidence="7 11" id="KW-0653">Protein transport</keyword>
<evidence type="ECO:0000256" key="8">
    <source>
        <dbReference type="ARBA" id="ARBA00022989"/>
    </source>
</evidence>
<feature type="transmembrane region" description="Helical" evidence="11">
    <location>
        <begin position="55"/>
        <end position="77"/>
    </location>
</feature>
<keyword evidence="10 11" id="KW-0472">Membrane</keyword>
<dbReference type="EMBL" id="CABIKO010000025">
    <property type="protein sequence ID" value="VVA17589.1"/>
    <property type="molecule type" value="Genomic_DNA"/>
</dbReference>
<dbReference type="GO" id="GO:0006888">
    <property type="term" value="P:endoplasmic reticulum to Golgi vesicle-mediated transport"/>
    <property type="evidence" value="ECO:0007669"/>
    <property type="project" value="UniProtKB-UniRule"/>
</dbReference>
<evidence type="ECO:0000313" key="13">
    <source>
        <dbReference type="EMBL" id="VVA17589.1"/>
    </source>
</evidence>
<dbReference type="PANTHER" id="PTHR12701">
    <property type="entry name" value="BCR-ASSOCIATED PROTEIN, BAP"/>
    <property type="match status" value="1"/>
</dbReference>
<dbReference type="GO" id="GO:0006886">
    <property type="term" value="P:intracellular protein transport"/>
    <property type="evidence" value="ECO:0007669"/>
    <property type="project" value="UniProtKB-UniRule"/>
</dbReference>
<dbReference type="AlphaFoldDB" id="A0A5E4ERV8"/>
<dbReference type="Gene3D" id="1.20.5.110">
    <property type="match status" value="1"/>
</dbReference>
<name>A0A5E4ERV8_PRUDU</name>
<accession>A0A5E4ERV8</accession>
<dbReference type="InParanoid" id="A0A5E4ERV8"/>
<evidence type="ECO:0000256" key="11">
    <source>
        <dbReference type="RuleBase" id="RU367026"/>
    </source>
</evidence>
<evidence type="ECO:0000256" key="2">
    <source>
        <dbReference type="ARBA" id="ARBA00007956"/>
    </source>
</evidence>
<dbReference type="Gramene" id="VVA17589">
    <property type="protein sequence ID" value="VVA17589"/>
    <property type="gene ID" value="Prudul26B030974"/>
</dbReference>
<gene>
    <name evidence="13" type="ORF">ALMOND_2B030974</name>
</gene>
<reference evidence="14" key="1">
    <citation type="journal article" date="2020" name="Plant J.">
        <title>Transposons played a major role in the diversification between the closely related almond and peach genomes: results from the almond genome sequence.</title>
        <authorList>
            <person name="Alioto T."/>
            <person name="Alexiou K.G."/>
            <person name="Bardil A."/>
            <person name="Barteri F."/>
            <person name="Castanera R."/>
            <person name="Cruz F."/>
            <person name="Dhingra A."/>
            <person name="Duval H."/>
            <person name="Fernandez I Marti A."/>
            <person name="Frias L."/>
            <person name="Galan B."/>
            <person name="Garcia J.L."/>
            <person name="Howad W."/>
            <person name="Gomez-Garrido J."/>
            <person name="Gut M."/>
            <person name="Julca I."/>
            <person name="Morata J."/>
            <person name="Puigdomenech P."/>
            <person name="Ribeca P."/>
            <person name="Rubio Cabetas M.J."/>
            <person name="Vlasova A."/>
            <person name="Wirthensohn M."/>
            <person name="Garcia-Mas J."/>
            <person name="Gabaldon T."/>
            <person name="Casacuberta J.M."/>
            <person name="Arus P."/>
        </authorList>
    </citation>
    <scope>NUCLEOTIDE SEQUENCE [LARGE SCALE GENOMIC DNA]</scope>
    <source>
        <strain evidence="14">cv. Texas</strain>
    </source>
</reference>
<protein>
    <recommendedName>
        <fullName evidence="11">Endoplasmic reticulum transmembrane protein</fullName>
    </recommendedName>
</protein>
<evidence type="ECO:0000256" key="12">
    <source>
        <dbReference type="SAM" id="Coils"/>
    </source>
</evidence>
<keyword evidence="3 11" id="KW-0813">Transport</keyword>
<evidence type="ECO:0000256" key="5">
    <source>
        <dbReference type="ARBA" id="ARBA00022703"/>
    </source>
</evidence>
<keyword evidence="9 12" id="KW-0175">Coiled coil</keyword>
<dbReference type="InterPro" id="IPR008417">
    <property type="entry name" value="BAP29/BAP31"/>
</dbReference>
<keyword evidence="8 11" id="KW-1133">Transmembrane helix</keyword>
<feature type="transmembrane region" description="Helical" evidence="11">
    <location>
        <begin position="12"/>
        <end position="34"/>
    </location>
</feature>
<dbReference type="GO" id="GO:0070973">
    <property type="term" value="P:protein localization to endoplasmic reticulum exit site"/>
    <property type="evidence" value="ECO:0007669"/>
    <property type="project" value="UniProtKB-UniRule"/>
</dbReference>